<dbReference type="Pfam" id="PF06949">
    <property type="entry name" value="DUF1292"/>
    <property type="match status" value="1"/>
</dbReference>
<dbReference type="STRING" id="1123281.SAMN02745180_00598"/>
<dbReference type="EMBL" id="FQXR01000003">
    <property type="protein sequence ID" value="SHH60770.1"/>
    <property type="molecule type" value="Genomic_DNA"/>
</dbReference>
<keyword evidence="2" id="KW-1185">Reference proteome</keyword>
<evidence type="ECO:0000313" key="2">
    <source>
        <dbReference type="Proteomes" id="UP000184389"/>
    </source>
</evidence>
<name>A0A1M5UCV3_9FIRM</name>
<gene>
    <name evidence="1" type="ORF">SAMN02745180_00598</name>
</gene>
<dbReference type="Proteomes" id="UP000184389">
    <property type="component" value="Unassembled WGS sequence"/>
</dbReference>
<reference evidence="1 2" key="1">
    <citation type="submission" date="2016-11" db="EMBL/GenBank/DDBJ databases">
        <authorList>
            <person name="Jaros S."/>
            <person name="Januszkiewicz K."/>
            <person name="Wedrychowicz H."/>
        </authorList>
    </citation>
    <scope>NUCLEOTIDE SEQUENCE [LARGE SCALE GENOMIC DNA]</scope>
    <source>
        <strain evidence="1 2">DSM 13106</strain>
    </source>
</reference>
<accession>A0A1M5UCV3</accession>
<sequence>MDEKIVLIDEMGKEKEFEISATFGLDDFDYAVLFPADDLEGEAFILRIERDADGQVYLIGIDDEEELDDVILAYETIVKENMQ</sequence>
<proteinExistence type="predicted"/>
<organism evidence="1 2">
    <name type="scientific">Sporanaerobacter acetigenes DSM 13106</name>
    <dbReference type="NCBI Taxonomy" id="1123281"/>
    <lineage>
        <taxon>Bacteria</taxon>
        <taxon>Bacillati</taxon>
        <taxon>Bacillota</taxon>
        <taxon>Tissierellia</taxon>
        <taxon>Tissierellales</taxon>
        <taxon>Sporanaerobacteraceae</taxon>
        <taxon>Sporanaerobacter</taxon>
    </lineage>
</organism>
<evidence type="ECO:0000313" key="1">
    <source>
        <dbReference type="EMBL" id="SHH60770.1"/>
    </source>
</evidence>
<protein>
    <submittedName>
        <fullName evidence="1">Uncharacterized protein</fullName>
    </submittedName>
</protein>
<dbReference type="AlphaFoldDB" id="A0A1M5UCV3"/>
<dbReference type="InterPro" id="IPR009711">
    <property type="entry name" value="UPF0473"/>
</dbReference>
<dbReference type="RefSeq" id="WP_084604115.1">
    <property type="nucleotide sequence ID" value="NZ_FQXR01000003.1"/>
</dbReference>